<organism evidence="1 2">
    <name type="scientific">Bowmanella denitrificans</name>
    <dbReference type="NCBI Taxonomy" id="366582"/>
    <lineage>
        <taxon>Bacteria</taxon>
        <taxon>Pseudomonadati</taxon>
        <taxon>Pseudomonadota</taxon>
        <taxon>Gammaproteobacteria</taxon>
        <taxon>Alteromonadales</taxon>
        <taxon>Alteromonadaceae</taxon>
        <taxon>Bowmanella</taxon>
    </lineage>
</organism>
<proteinExistence type="predicted"/>
<evidence type="ECO:0000313" key="1">
    <source>
        <dbReference type="EMBL" id="GAA0367784.1"/>
    </source>
</evidence>
<evidence type="ECO:0000313" key="2">
    <source>
        <dbReference type="Proteomes" id="UP001501757"/>
    </source>
</evidence>
<protein>
    <submittedName>
        <fullName evidence="1">Uncharacterized protein</fullName>
    </submittedName>
</protein>
<reference evidence="1 2" key="1">
    <citation type="journal article" date="2019" name="Int. J. Syst. Evol. Microbiol.">
        <title>The Global Catalogue of Microorganisms (GCM) 10K type strain sequencing project: providing services to taxonomists for standard genome sequencing and annotation.</title>
        <authorList>
            <consortium name="The Broad Institute Genomics Platform"/>
            <consortium name="The Broad Institute Genome Sequencing Center for Infectious Disease"/>
            <person name="Wu L."/>
            <person name="Ma J."/>
        </authorList>
    </citation>
    <scope>NUCLEOTIDE SEQUENCE [LARGE SCALE GENOMIC DNA]</scope>
    <source>
        <strain evidence="1 2">JCM 13378</strain>
    </source>
</reference>
<sequence>MPNWEEPFMTENELIANRELWPFIPALAEIKRRLSGIESECEPLGLYFDKEISTEEEMLVALISQKAFALDITNEHGTIWDVRLEPFSEFKARSTRISFPFTGYNPDKQQQISSWIIELCNWEGGVLSGITRH</sequence>
<dbReference type="Proteomes" id="UP001501757">
    <property type="component" value="Unassembled WGS sequence"/>
</dbReference>
<keyword evidence="2" id="KW-1185">Reference proteome</keyword>
<name>A0ABN0XM87_9ALTE</name>
<comment type="caution">
    <text evidence="1">The sequence shown here is derived from an EMBL/GenBank/DDBJ whole genome shotgun (WGS) entry which is preliminary data.</text>
</comment>
<dbReference type="EMBL" id="BAAAEI010000022">
    <property type="protein sequence ID" value="GAA0367784.1"/>
    <property type="molecule type" value="Genomic_DNA"/>
</dbReference>
<gene>
    <name evidence="1" type="ORF">GCM10009092_35100</name>
</gene>
<accession>A0ABN0XM87</accession>